<dbReference type="AlphaFoldDB" id="K4R6A1"/>
<dbReference type="KEGG" id="sdv:BN159_3860"/>
<reference evidence="1 2" key="1">
    <citation type="journal article" date="2012" name="J. Bacteriol.">
        <title>Genome sequence of the bacterium Streptomyces davawensis JCM 4913 and heterologous production of the unique antibiotic roseoflavin.</title>
        <authorList>
            <person name="Jankowitsch F."/>
            <person name="Schwarz J."/>
            <person name="Ruckert C."/>
            <person name="Gust B."/>
            <person name="Szczepanowski R."/>
            <person name="Blom J."/>
            <person name="Pelzer S."/>
            <person name="Kalinowski J."/>
            <person name="Mack M."/>
        </authorList>
    </citation>
    <scope>NUCLEOTIDE SEQUENCE [LARGE SCALE GENOMIC DNA]</scope>
    <source>
        <strain evidence="2">DSM 101723 / JCM 4913 / KCC S-0913 / 768</strain>
    </source>
</reference>
<dbReference type="EMBL" id="HE971709">
    <property type="protein sequence ID" value="CCK28239.1"/>
    <property type="molecule type" value="Genomic_DNA"/>
</dbReference>
<dbReference type="PATRIC" id="fig|1214101.3.peg.3915"/>
<gene>
    <name evidence="1" type="ORF">BN159_3860</name>
</gene>
<name>K4R6A1_STRDJ</name>
<keyword evidence="2" id="KW-1185">Reference proteome</keyword>
<protein>
    <submittedName>
        <fullName evidence="1">Uncharacterized protein</fullName>
    </submittedName>
</protein>
<evidence type="ECO:0000313" key="1">
    <source>
        <dbReference type="EMBL" id="CCK28239.1"/>
    </source>
</evidence>
<evidence type="ECO:0000313" key="2">
    <source>
        <dbReference type="Proteomes" id="UP000008043"/>
    </source>
</evidence>
<accession>K4R6A1</accession>
<dbReference type="HOGENOM" id="CLU_3296941_0_0_11"/>
<dbReference type="Proteomes" id="UP000008043">
    <property type="component" value="Chromosome"/>
</dbReference>
<proteinExistence type="predicted"/>
<sequence>MSRSSWRIAIVLEGVYTRNLSVAGALISLPGRILNRFNDM</sequence>
<dbReference type="STRING" id="1214101.BN159_3860"/>
<organism evidence="1 2">
    <name type="scientific">Streptomyces davaonensis (strain DSM 101723 / JCM 4913 / KCC S-0913 / 768)</name>
    <dbReference type="NCBI Taxonomy" id="1214101"/>
    <lineage>
        <taxon>Bacteria</taxon>
        <taxon>Bacillati</taxon>
        <taxon>Actinomycetota</taxon>
        <taxon>Actinomycetes</taxon>
        <taxon>Kitasatosporales</taxon>
        <taxon>Streptomycetaceae</taxon>
        <taxon>Streptomyces</taxon>
    </lineage>
</organism>